<accession>A0A1D2JT56</accession>
<evidence type="ECO:0000313" key="5">
    <source>
        <dbReference type="EMBL" id="ATF25509.1"/>
    </source>
</evidence>
<dbReference type="PANTHER" id="PTHR37294:SF1">
    <property type="entry name" value="3'-5' EXORIBONUCLEASE YHAM"/>
    <property type="match status" value="1"/>
</dbReference>
<dbReference type="Gene3D" id="2.40.50.140">
    <property type="entry name" value="Nucleic acid-binding proteins"/>
    <property type="match status" value="1"/>
</dbReference>
<keyword evidence="3" id="KW-0269">Exonuclease</keyword>
<evidence type="ECO:0000313" key="8">
    <source>
        <dbReference type="Proteomes" id="UP000270190"/>
    </source>
</evidence>
<dbReference type="InterPro" id="IPR004365">
    <property type="entry name" value="NA-bd_OB_tRNA"/>
</dbReference>
<reference evidence="8" key="2">
    <citation type="submission" date="2018-04" db="EMBL/GenBank/DDBJ databases">
        <authorList>
            <person name="Illikoud N."/>
        </authorList>
    </citation>
    <scope>NUCLEOTIDE SEQUENCE [LARGE SCALE GENOMIC DNA]</scope>
</reference>
<dbReference type="Pfam" id="PF01966">
    <property type="entry name" value="HD"/>
    <property type="match status" value="1"/>
</dbReference>
<feature type="domain" description="HD" evidence="4">
    <location>
        <begin position="160"/>
        <end position="279"/>
    </location>
</feature>
<dbReference type="EMBL" id="OUNC01000083">
    <property type="protein sequence ID" value="SPP30868.1"/>
    <property type="molecule type" value="Genomic_DNA"/>
</dbReference>
<dbReference type="STRING" id="2756.BFR44_00555"/>
<dbReference type="InterPro" id="IPR050798">
    <property type="entry name" value="YhaM_exoribonuc/phosphodiest"/>
</dbReference>
<dbReference type="FunFam" id="1.10.3210.10:FF:000008">
    <property type="entry name" value="3'-5' exoribonuclease YhaM"/>
    <property type="match status" value="1"/>
</dbReference>
<evidence type="ECO:0000256" key="3">
    <source>
        <dbReference type="ARBA" id="ARBA00022839"/>
    </source>
</evidence>
<name>A0A1D2JT56_BROTH</name>
<dbReference type="KEGG" id="bths:CNY62_03325"/>
<keyword evidence="1" id="KW-0540">Nuclease</keyword>
<evidence type="ECO:0000313" key="7">
    <source>
        <dbReference type="Proteomes" id="UP000243591"/>
    </source>
</evidence>
<dbReference type="PANTHER" id="PTHR37294">
    <property type="entry name" value="3'-5' EXORIBONUCLEASE YHAM"/>
    <property type="match status" value="1"/>
</dbReference>
<keyword evidence="2 6" id="KW-0378">Hydrolase</keyword>
<protein>
    <submittedName>
        <fullName evidence="5">3'-5' exoribonuclease YhaM</fullName>
        <ecNumber evidence="6">3.1.-.-</ecNumber>
    </submittedName>
</protein>
<evidence type="ECO:0000259" key="4">
    <source>
        <dbReference type="PROSITE" id="PS51831"/>
    </source>
</evidence>
<dbReference type="GO" id="GO:0004527">
    <property type="term" value="F:exonuclease activity"/>
    <property type="evidence" value="ECO:0007669"/>
    <property type="project" value="UniProtKB-KW"/>
</dbReference>
<sequence>MQKKLLEYDISEAVETYAFIKSAQKGIATNGKPFLSIVFQDKSGAIEGKLWDVSDEDLKKYLPESIVSVIGEIQNYRGQKQLKIKGLRLTTALDNVSADEFLKTAPIKRDDIQQEIMQYIFAITNPNLQRVTRFLVKKYEKEYFSYPAAMRHHHEFVSGLSYHVLSMLHIADHLQGQYPDLDADLLYSGIILHDLGKVIELSGPVSTSYTVTGNLLGHISIVSNEIAKAVDELQIDSEETMVLQHIILSHHGKGEWGSPKPPLVMEAELIHMIDQMDASLNMLSKALEHTDAGSYSERIFGLDNRSFYKPKFNQIEE</sequence>
<dbReference type="InterPro" id="IPR006674">
    <property type="entry name" value="HD_domain"/>
</dbReference>
<evidence type="ECO:0000313" key="6">
    <source>
        <dbReference type="EMBL" id="SPP30868.1"/>
    </source>
</evidence>
<dbReference type="Proteomes" id="UP000270190">
    <property type="component" value="Unassembled WGS sequence"/>
</dbReference>
<evidence type="ECO:0000256" key="2">
    <source>
        <dbReference type="ARBA" id="ARBA00022801"/>
    </source>
</evidence>
<evidence type="ECO:0000256" key="1">
    <source>
        <dbReference type="ARBA" id="ARBA00022722"/>
    </source>
</evidence>
<dbReference type="EC" id="3.1.-.-" evidence="6"/>
<gene>
    <name evidence="6" type="primary">yhaM</name>
    <name evidence="6" type="ORF">BTBSAS_90082</name>
    <name evidence="5" type="ORF">CNY62_03325</name>
</gene>
<dbReference type="AlphaFoldDB" id="A0A1D2JT56"/>
<dbReference type="OrthoDB" id="9778453at2"/>
<dbReference type="CDD" id="cd00077">
    <property type="entry name" value="HDc"/>
    <property type="match status" value="1"/>
</dbReference>
<keyword evidence="7" id="KW-1185">Reference proteome</keyword>
<dbReference type="EMBL" id="CP023483">
    <property type="protein sequence ID" value="ATF25509.1"/>
    <property type="molecule type" value="Genomic_DNA"/>
</dbReference>
<dbReference type="GO" id="GO:0031125">
    <property type="term" value="P:rRNA 3'-end processing"/>
    <property type="evidence" value="ECO:0007669"/>
    <property type="project" value="TreeGrafter"/>
</dbReference>
<dbReference type="CDD" id="cd04492">
    <property type="entry name" value="YhaM_OBF_like"/>
    <property type="match status" value="1"/>
</dbReference>
<reference evidence="5 7" key="1">
    <citation type="submission" date="2017-09" db="EMBL/GenBank/DDBJ databases">
        <title>Complete Genome Sequences of Two Strains of the Meat Spoilage Bacterium Brochothrix thermosphacta Isolated from Ground Chicken.</title>
        <authorList>
            <person name="Paoli G.C."/>
            <person name="Wijey C."/>
            <person name="Chen C.-Y."/>
            <person name="Nguyen L."/>
            <person name="Yan X."/>
            <person name="Irwin P.L."/>
        </authorList>
    </citation>
    <scope>NUCLEOTIDE SEQUENCE [LARGE SCALE GENOMIC DNA]</scope>
    <source>
        <strain evidence="5 7">BI</strain>
    </source>
</reference>
<dbReference type="InterPro" id="IPR003607">
    <property type="entry name" value="HD/PDEase_dom"/>
</dbReference>
<dbReference type="PROSITE" id="PS51831">
    <property type="entry name" value="HD"/>
    <property type="match status" value="1"/>
</dbReference>
<dbReference type="GO" id="GO:0003676">
    <property type="term" value="F:nucleic acid binding"/>
    <property type="evidence" value="ECO:0007669"/>
    <property type="project" value="InterPro"/>
</dbReference>
<dbReference type="Proteomes" id="UP000243591">
    <property type="component" value="Chromosome"/>
</dbReference>
<dbReference type="NCBIfam" id="NF010007">
    <property type="entry name" value="PRK13480.1"/>
    <property type="match status" value="1"/>
</dbReference>
<dbReference type="SUPFAM" id="SSF50249">
    <property type="entry name" value="Nucleic acid-binding proteins"/>
    <property type="match status" value="1"/>
</dbReference>
<dbReference type="Gene3D" id="1.10.3210.10">
    <property type="entry name" value="Hypothetical protein af1432"/>
    <property type="match status" value="1"/>
</dbReference>
<proteinExistence type="predicted"/>
<dbReference type="InterPro" id="IPR012340">
    <property type="entry name" value="NA-bd_OB-fold"/>
</dbReference>
<dbReference type="RefSeq" id="WP_069125846.1">
    <property type="nucleotide sequence ID" value="NZ_CBCPKC010000002.1"/>
</dbReference>
<reference evidence="6" key="3">
    <citation type="submission" date="2018-04" db="EMBL/GenBank/DDBJ databases">
        <authorList>
            <person name="Go L.Y."/>
            <person name="Mitchell J.A."/>
        </authorList>
    </citation>
    <scope>NUCLEOTIDE SEQUENCE</scope>
    <source>
        <strain evidence="6">BSAS1 3</strain>
    </source>
</reference>
<dbReference type="Pfam" id="PF01336">
    <property type="entry name" value="tRNA_anti-codon"/>
    <property type="match status" value="1"/>
</dbReference>
<organism evidence="5 7">
    <name type="scientific">Brochothrix thermosphacta</name>
    <name type="common">Microbacterium thermosphactum</name>
    <dbReference type="NCBI Taxonomy" id="2756"/>
    <lineage>
        <taxon>Bacteria</taxon>
        <taxon>Bacillati</taxon>
        <taxon>Bacillota</taxon>
        <taxon>Bacilli</taxon>
        <taxon>Bacillales</taxon>
        <taxon>Listeriaceae</taxon>
        <taxon>Brochothrix</taxon>
    </lineage>
</organism>
<dbReference type="SUPFAM" id="SSF109604">
    <property type="entry name" value="HD-domain/PDEase-like"/>
    <property type="match status" value="1"/>
</dbReference>